<feature type="transmembrane region" description="Helical" evidence="13">
    <location>
        <begin position="6"/>
        <end position="24"/>
    </location>
</feature>
<evidence type="ECO:0000256" key="10">
    <source>
        <dbReference type="ARBA" id="ARBA00023224"/>
    </source>
</evidence>
<accession>A0AAV7DJX0</accession>
<dbReference type="Proteomes" id="UP000824782">
    <property type="component" value="Unassembled WGS sequence"/>
</dbReference>
<evidence type="ECO:0000256" key="2">
    <source>
        <dbReference type="ARBA" id="ARBA00007376"/>
    </source>
</evidence>
<evidence type="ECO:0000256" key="11">
    <source>
        <dbReference type="RuleBase" id="RU004423"/>
    </source>
</evidence>
<evidence type="ECO:0000256" key="12">
    <source>
        <dbReference type="RuleBase" id="RU004424"/>
    </source>
</evidence>
<dbReference type="GO" id="GO:0004930">
    <property type="term" value="F:G protein-coupled receptor activity"/>
    <property type="evidence" value="ECO:0007669"/>
    <property type="project" value="UniProtKB-KW"/>
</dbReference>
<dbReference type="AlphaFoldDB" id="A0AAV7DJX0"/>
<evidence type="ECO:0000256" key="4">
    <source>
        <dbReference type="ARBA" id="ARBA00022606"/>
    </source>
</evidence>
<dbReference type="Gene3D" id="1.20.1070.10">
    <property type="entry name" value="Rhodopsin 7-helix transmembrane proteins"/>
    <property type="match status" value="1"/>
</dbReference>
<feature type="domain" description="G-protein coupled receptors family 1 profile" evidence="14">
    <location>
        <begin position="14"/>
        <end position="244"/>
    </location>
</feature>
<evidence type="ECO:0000256" key="8">
    <source>
        <dbReference type="ARBA" id="ARBA00023136"/>
    </source>
</evidence>
<evidence type="ECO:0000256" key="13">
    <source>
        <dbReference type="SAM" id="Phobius"/>
    </source>
</evidence>
<protein>
    <recommendedName>
        <fullName evidence="12">Taste receptor type 2</fullName>
    </recommendedName>
</protein>
<organism evidence="15 16">
    <name type="scientific">Engystomops pustulosus</name>
    <name type="common">Tungara frog</name>
    <name type="synonym">Physalaemus pustulosus</name>
    <dbReference type="NCBI Taxonomy" id="76066"/>
    <lineage>
        <taxon>Eukaryota</taxon>
        <taxon>Metazoa</taxon>
        <taxon>Chordata</taxon>
        <taxon>Craniata</taxon>
        <taxon>Vertebrata</taxon>
        <taxon>Euteleostomi</taxon>
        <taxon>Amphibia</taxon>
        <taxon>Batrachia</taxon>
        <taxon>Anura</taxon>
        <taxon>Neobatrachia</taxon>
        <taxon>Hyloidea</taxon>
        <taxon>Leptodactylidae</taxon>
        <taxon>Leiuperinae</taxon>
        <taxon>Engystomops</taxon>
    </lineage>
</organism>
<evidence type="ECO:0000313" key="15">
    <source>
        <dbReference type="EMBL" id="KAG8596453.1"/>
    </source>
</evidence>
<keyword evidence="5 12" id="KW-0812">Transmembrane</keyword>
<proteinExistence type="inferred from homology"/>
<comment type="caution">
    <text evidence="15">The sequence shown here is derived from an EMBL/GenBank/DDBJ whole genome shotgun (WGS) entry which is preliminary data.</text>
</comment>
<evidence type="ECO:0000256" key="1">
    <source>
        <dbReference type="ARBA" id="ARBA00004141"/>
    </source>
</evidence>
<dbReference type="SUPFAM" id="SSF81321">
    <property type="entry name" value="Family A G protein-coupled receptor-like"/>
    <property type="match status" value="1"/>
</dbReference>
<dbReference type="PANTHER" id="PTHR11394:SF145">
    <property type="entry name" value="TASTE RECEPTOR TYPE 2"/>
    <property type="match status" value="1"/>
</dbReference>
<comment type="subcellular location">
    <subcellularLocation>
        <location evidence="1 12">Membrane</location>
        <topology evidence="1 12">Multi-pass membrane protein</topology>
    </subcellularLocation>
</comment>
<dbReference type="PANTHER" id="PTHR11394">
    <property type="entry name" value="TASTE RECEPTOR TYPE 2"/>
    <property type="match status" value="1"/>
</dbReference>
<evidence type="ECO:0000256" key="7">
    <source>
        <dbReference type="ARBA" id="ARBA00023040"/>
    </source>
</evidence>
<keyword evidence="10 12" id="KW-0807">Transducer</keyword>
<evidence type="ECO:0000259" key="14">
    <source>
        <dbReference type="PROSITE" id="PS50262"/>
    </source>
</evidence>
<dbReference type="Pfam" id="PF05296">
    <property type="entry name" value="TAS2R"/>
    <property type="match status" value="1"/>
</dbReference>
<feature type="transmembrane region" description="Helical" evidence="13">
    <location>
        <begin position="75"/>
        <end position="100"/>
    </location>
</feature>
<evidence type="ECO:0000313" key="16">
    <source>
        <dbReference type="Proteomes" id="UP000824782"/>
    </source>
</evidence>
<keyword evidence="8 12" id="KW-0472">Membrane</keyword>
<dbReference type="EMBL" id="WNYA01000001">
    <property type="protein sequence ID" value="KAG8596453.1"/>
    <property type="molecule type" value="Genomic_DNA"/>
</dbReference>
<sequence>MAILGFTTILGTFTNCVIVSVNLVEKVKGKNLGSSDLILVTLGLSNITFQFVMVANDFLSLLWSDLYYSDEVYAIFNALLFLPVYASFWFTVCLCVYYCLQIVIFTNPFLVRLKSQISKLVPCLLVTTVLISVAISVPAIWSTYREFSTESTLVNQSFENNVPKLKISYLLPSNIIGCSIPLFLVGIANGLIIKSLATNKRNLENITSKTINPRAEARERAARTVGWLLVLYLLFYTSEIMMFVDLFPPGSIGFCICLMVIYIYSPAQSVILILGSPKLKKAMHVFFQLFQHWNNKKIDNPKILFIKLQIANFNCK</sequence>
<dbReference type="InterPro" id="IPR007960">
    <property type="entry name" value="TAS2R"/>
</dbReference>
<feature type="transmembrane region" description="Helical" evidence="13">
    <location>
        <begin position="224"/>
        <end position="244"/>
    </location>
</feature>
<evidence type="ECO:0000256" key="3">
    <source>
        <dbReference type="ARBA" id="ARBA00022480"/>
    </source>
</evidence>
<keyword evidence="6 13" id="KW-1133">Transmembrane helix</keyword>
<keyword evidence="3 12" id="KW-0919">Taste</keyword>
<keyword evidence="9 12" id="KW-0675">Receptor</keyword>
<feature type="transmembrane region" description="Helical" evidence="13">
    <location>
        <begin position="250"/>
        <end position="274"/>
    </location>
</feature>
<keyword evidence="4 12" id="KW-0716">Sensory transduction</keyword>
<dbReference type="GO" id="GO:0033038">
    <property type="term" value="F:bitter taste receptor activity"/>
    <property type="evidence" value="ECO:0007669"/>
    <property type="project" value="InterPro"/>
</dbReference>
<feature type="transmembrane region" description="Helical" evidence="13">
    <location>
        <begin position="120"/>
        <end position="141"/>
    </location>
</feature>
<evidence type="ECO:0000256" key="6">
    <source>
        <dbReference type="ARBA" id="ARBA00022989"/>
    </source>
</evidence>
<dbReference type="InterPro" id="IPR017452">
    <property type="entry name" value="GPCR_Rhodpsn_7TM"/>
</dbReference>
<evidence type="ECO:0000256" key="9">
    <source>
        <dbReference type="ARBA" id="ARBA00023170"/>
    </source>
</evidence>
<name>A0AAV7DJX0_ENGPU</name>
<gene>
    <name evidence="15" type="ORF">GDO81_001910</name>
</gene>
<reference evidence="15" key="1">
    <citation type="thesis" date="2020" institute="ProQuest LLC" country="789 East Eisenhower Parkway, Ann Arbor, MI, USA">
        <title>Comparative Genomics and Chromosome Evolution.</title>
        <authorList>
            <person name="Mudd A.B."/>
        </authorList>
    </citation>
    <scope>NUCLEOTIDE SEQUENCE</scope>
    <source>
        <strain evidence="15">237g6f4</strain>
        <tissue evidence="15">Blood</tissue>
    </source>
</reference>
<keyword evidence="7 12" id="KW-0297">G-protein coupled receptor</keyword>
<dbReference type="FunFam" id="1.20.1070.10:FF:000055">
    <property type="entry name" value="Taste receptor type 2"/>
    <property type="match status" value="1"/>
</dbReference>
<keyword evidence="16" id="KW-1185">Reference proteome</keyword>
<evidence type="ECO:0000256" key="5">
    <source>
        <dbReference type="ARBA" id="ARBA00022692"/>
    </source>
</evidence>
<comment type="similarity">
    <text evidence="2 11">Belongs to the G-protein coupled receptor T2R family.</text>
</comment>
<feature type="transmembrane region" description="Helical" evidence="13">
    <location>
        <begin position="169"/>
        <end position="193"/>
    </location>
</feature>
<feature type="transmembrane region" description="Helical" evidence="13">
    <location>
        <begin position="36"/>
        <end position="55"/>
    </location>
</feature>
<dbReference type="GO" id="GO:0016020">
    <property type="term" value="C:membrane"/>
    <property type="evidence" value="ECO:0007669"/>
    <property type="project" value="UniProtKB-SubCell"/>
</dbReference>
<dbReference type="PROSITE" id="PS50262">
    <property type="entry name" value="G_PROTEIN_RECEP_F1_2"/>
    <property type="match status" value="1"/>
</dbReference>